<proteinExistence type="predicted"/>
<dbReference type="EMBL" id="PXYK01000004">
    <property type="protein sequence ID" value="PSJ64502.1"/>
    <property type="molecule type" value="Genomic_DNA"/>
</dbReference>
<evidence type="ECO:0000313" key="2">
    <source>
        <dbReference type="EMBL" id="PSJ64502.1"/>
    </source>
</evidence>
<name>A0A2P7SPV5_9HYPH</name>
<dbReference type="Pfam" id="PF05135">
    <property type="entry name" value="Phage_connect_1"/>
    <property type="match status" value="1"/>
</dbReference>
<accession>A0A2P7SPV5</accession>
<protein>
    <recommendedName>
        <fullName evidence="4">Phage gp6-like head-tail connector protein</fullName>
    </recommendedName>
</protein>
<feature type="region of interest" description="Disordered" evidence="1">
    <location>
        <begin position="1"/>
        <end position="20"/>
    </location>
</feature>
<dbReference type="InterPro" id="IPR006450">
    <property type="entry name" value="Phage_HK97_gp6-like"/>
</dbReference>
<keyword evidence="3" id="KW-1185">Reference proteome</keyword>
<reference evidence="2 3" key="1">
    <citation type="submission" date="2018-03" db="EMBL/GenBank/DDBJ databases">
        <title>The draft genome of Mesorhizobium sp. 6GN-30.</title>
        <authorList>
            <person name="Liu L."/>
            <person name="Li L."/>
            <person name="Wang T."/>
            <person name="Zhang X."/>
            <person name="Liang L."/>
        </authorList>
    </citation>
    <scope>NUCLEOTIDE SEQUENCE [LARGE SCALE GENOMIC DNA]</scope>
    <source>
        <strain evidence="2 3">6GN30</strain>
    </source>
</reference>
<organism evidence="2 3">
    <name type="scientific">Kumtagia ephedrae</name>
    <dbReference type="NCBI Taxonomy" id="2116701"/>
    <lineage>
        <taxon>Bacteria</taxon>
        <taxon>Pseudomonadati</taxon>
        <taxon>Pseudomonadota</taxon>
        <taxon>Alphaproteobacteria</taxon>
        <taxon>Hyphomicrobiales</taxon>
        <taxon>Phyllobacteriaceae</taxon>
        <taxon>Kumtagia</taxon>
    </lineage>
</organism>
<feature type="compositionally biased region" description="Polar residues" evidence="1">
    <location>
        <begin position="1"/>
        <end position="11"/>
    </location>
</feature>
<dbReference type="InterPro" id="IPR021146">
    <property type="entry name" value="Phage_gp6-like_head-tail"/>
</dbReference>
<evidence type="ECO:0000313" key="3">
    <source>
        <dbReference type="Proteomes" id="UP000241229"/>
    </source>
</evidence>
<dbReference type="NCBIfam" id="TIGR02215">
    <property type="entry name" value="phage_chp_gp8"/>
    <property type="match status" value="1"/>
</dbReference>
<dbReference type="Proteomes" id="UP000241229">
    <property type="component" value="Unassembled WGS sequence"/>
</dbReference>
<dbReference type="OrthoDB" id="8452228at2"/>
<evidence type="ECO:0000256" key="1">
    <source>
        <dbReference type="SAM" id="MobiDB-lite"/>
    </source>
</evidence>
<comment type="caution">
    <text evidence="2">The sequence shown here is derived from an EMBL/GenBank/DDBJ whole genome shotgun (WGS) entry which is preliminary data.</text>
</comment>
<dbReference type="AlphaFoldDB" id="A0A2P7SPV5"/>
<dbReference type="InterPro" id="IPR011738">
    <property type="entry name" value="Phage_CHP"/>
</dbReference>
<sequence length="222" mass="24451">MRPKRMTSSPRSAPRGLRGRPMHVAVITPPEPVITLAEAKMHLRVDHTDDDALIARLVAAATQHVSPPTGWLGRSLGVQTLELSMVSFHEQCRGNLIALPFRPIVEVTSVKYLDQDGAETTLATDKWRIVDDYMVAPVYNGSWPVARRDHGSVRIRYVAGYPDTDGEPPVRTVPEKAIVAILLYVGAWYENREEMVAGVAVNALPPVASAEALLSTLRIWSL</sequence>
<evidence type="ECO:0008006" key="4">
    <source>
        <dbReference type="Google" id="ProtNLM"/>
    </source>
</evidence>
<dbReference type="CDD" id="cd08054">
    <property type="entry name" value="gp6"/>
    <property type="match status" value="1"/>
</dbReference>
<gene>
    <name evidence="2" type="ORF">C7I84_06040</name>
</gene>
<dbReference type="NCBIfam" id="TIGR01560">
    <property type="entry name" value="put_DNA_pack"/>
    <property type="match status" value="1"/>
</dbReference>
<dbReference type="Gene3D" id="1.10.3230.30">
    <property type="entry name" value="Phage gp6-like head-tail connector protein"/>
    <property type="match status" value="1"/>
</dbReference>